<dbReference type="AlphaFoldDB" id="A0A3N4HYR9"/>
<evidence type="ECO:0000313" key="1">
    <source>
        <dbReference type="EMBL" id="RPA78327.1"/>
    </source>
</evidence>
<evidence type="ECO:0000313" key="2">
    <source>
        <dbReference type="Proteomes" id="UP000275078"/>
    </source>
</evidence>
<gene>
    <name evidence="1" type="ORF">BJ508DRAFT_329264</name>
</gene>
<name>A0A3N4HYR9_ASCIM</name>
<keyword evidence="2" id="KW-1185">Reference proteome</keyword>
<accession>A0A3N4HYR9</accession>
<sequence length="288" mass="33405">MSHSVFCSAFWKDLYDSGSRKRKLKAETKKWKKVAGEVNVLLPVTMELSANSLADFINSHINVPPQPPALPSHVSPEMPFYRTLMGQLPLEIRLDIYTICSAFTLLQLFQSCRKIRQELISYPSIIHNSFGYNPVGPIHKSKPPRLTLAAIAAIPPSSLAKLQLYMRFYHIDHLISSKNFQSFTLHRIIHRTNINVYISKRRLVCAKCGLLRLATEFYRAFAGQVVLRNSTERKCVMHYEMCNRCVVWYQLRQREMTVLEPFEEMDFERRKAFFDLLDWEGNIPAAYA</sequence>
<evidence type="ECO:0008006" key="3">
    <source>
        <dbReference type="Google" id="ProtNLM"/>
    </source>
</evidence>
<organism evidence="1 2">
    <name type="scientific">Ascobolus immersus RN42</name>
    <dbReference type="NCBI Taxonomy" id="1160509"/>
    <lineage>
        <taxon>Eukaryota</taxon>
        <taxon>Fungi</taxon>
        <taxon>Dikarya</taxon>
        <taxon>Ascomycota</taxon>
        <taxon>Pezizomycotina</taxon>
        <taxon>Pezizomycetes</taxon>
        <taxon>Pezizales</taxon>
        <taxon>Ascobolaceae</taxon>
        <taxon>Ascobolus</taxon>
    </lineage>
</organism>
<dbReference type="EMBL" id="ML119712">
    <property type="protein sequence ID" value="RPA78327.1"/>
    <property type="molecule type" value="Genomic_DNA"/>
</dbReference>
<dbReference type="Proteomes" id="UP000275078">
    <property type="component" value="Unassembled WGS sequence"/>
</dbReference>
<protein>
    <recommendedName>
        <fullName evidence="3">F-box domain-containing protein</fullName>
    </recommendedName>
</protein>
<reference evidence="1 2" key="1">
    <citation type="journal article" date="2018" name="Nat. Ecol. Evol.">
        <title>Pezizomycetes genomes reveal the molecular basis of ectomycorrhizal truffle lifestyle.</title>
        <authorList>
            <person name="Murat C."/>
            <person name="Payen T."/>
            <person name="Noel B."/>
            <person name="Kuo A."/>
            <person name="Morin E."/>
            <person name="Chen J."/>
            <person name="Kohler A."/>
            <person name="Krizsan K."/>
            <person name="Balestrini R."/>
            <person name="Da Silva C."/>
            <person name="Montanini B."/>
            <person name="Hainaut M."/>
            <person name="Levati E."/>
            <person name="Barry K.W."/>
            <person name="Belfiori B."/>
            <person name="Cichocki N."/>
            <person name="Clum A."/>
            <person name="Dockter R.B."/>
            <person name="Fauchery L."/>
            <person name="Guy J."/>
            <person name="Iotti M."/>
            <person name="Le Tacon F."/>
            <person name="Lindquist E.A."/>
            <person name="Lipzen A."/>
            <person name="Malagnac F."/>
            <person name="Mello A."/>
            <person name="Molinier V."/>
            <person name="Miyauchi S."/>
            <person name="Poulain J."/>
            <person name="Riccioni C."/>
            <person name="Rubini A."/>
            <person name="Sitrit Y."/>
            <person name="Splivallo R."/>
            <person name="Traeger S."/>
            <person name="Wang M."/>
            <person name="Zifcakova L."/>
            <person name="Wipf D."/>
            <person name="Zambonelli A."/>
            <person name="Paolocci F."/>
            <person name="Nowrousian M."/>
            <person name="Ottonello S."/>
            <person name="Baldrian P."/>
            <person name="Spatafora J.W."/>
            <person name="Henrissat B."/>
            <person name="Nagy L.G."/>
            <person name="Aury J.M."/>
            <person name="Wincker P."/>
            <person name="Grigoriev I.V."/>
            <person name="Bonfante P."/>
            <person name="Martin F.M."/>
        </authorList>
    </citation>
    <scope>NUCLEOTIDE SEQUENCE [LARGE SCALE GENOMIC DNA]</scope>
    <source>
        <strain evidence="1 2">RN42</strain>
    </source>
</reference>
<proteinExistence type="predicted"/>